<dbReference type="GO" id="GO:0000160">
    <property type="term" value="P:phosphorelay signal transduction system"/>
    <property type="evidence" value="ECO:0007669"/>
    <property type="project" value="InterPro"/>
</dbReference>
<evidence type="ECO:0000259" key="4">
    <source>
        <dbReference type="PROSITE" id="PS51755"/>
    </source>
</evidence>
<dbReference type="Pfam" id="PF00486">
    <property type="entry name" value="Trans_reg_C"/>
    <property type="match status" value="1"/>
</dbReference>
<keyword evidence="1 2" id="KW-0238">DNA-binding</keyword>
<evidence type="ECO:0000313" key="5">
    <source>
        <dbReference type="EMBL" id="CDT16199.1"/>
    </source>
</evidence>
<dbReference type="Proteomes" id="UP000049495">
    <property type="component" value="Unassembled WGS sequence"/>
</dbReference>
<feature type="transmembrane region" description="Helical" evidence="3">
    <location>
        <begin position="150"/>
        <end position="172"/>
    </location>
</feature>
<dbReference type="GeneID" id="93903606"/>
<evidence type="ECO:0000313" key="6">
    <source>
        <dbReference type="EMBL" id="CDT17578.1"/>
    </source>
</evidence>
<evidence type="ECO:0000313" key="7">
    <source>
        <dbReference type="Proteomes" id="UP000049077"/>
    </source>
</evidence>
<dbReference type="InterPro" id="IPR016032">
    <property type="entry name" value="Sig_transdc_resp-reg_C-effctor"/>
</dbReference>
<evidence type="ECO:0000256" key="1">
    <source>
        <dbReference type="ARBA" id="ARBA00023125"/>
    </source>
</evidence>
<feature type="domain" description="OmpR/PhoB-type" evidence="4">
    <location>
        <begin position="1"/>
        <end position="102"/>
    </location>
</feature>
<keyword evidence="7" id="KW-1185">Reference proteome</keyword>
<dbReference type="AlphaFoldDB" id="A0A4R3PKA0"/>
<dbReference type="RefSeq" id="WP_048661460.1">
    <property type="nucleotide sequence ID" value="NZ_AP025479.1"/>
</dbReference>
<dbReference type="PROSITE" id="PS51755">
    <property type="entry name" value="OMPR_PHOB"/>
    <property type="match status" value="1"/>
</dbReference>
<sequence>MTKQKNNLWTFNPTLRRQLTKKNGEISKKLHSTDCKILEILCQHEGSTVSKSTLIKAAWPGRVVSKASLTQSIAHLRMALGDNGREQNIIKTVPKHGYCLVKDVIEMKMPVVSVQDNRLIPPPNSPQEPLKVEVQEKKLSPQRSNYIQKFILLVLSLILLLSIAWLTQIIYYDNTTERIEWERRDYLGVTYFFNSNESGENHFKAFKGAYKNNLFMLYISENPEEIYLSCVYQLKDLHVRNTLNMSFSRNYSIEKMKEVINEQCQ</sequence>
<dbReference type="Proteomes" id="UP000049077">
    <property type="component" value="Unassembled WGS sequence"/>
</dbReference>
<feature type="DNA-binding region" description="OmpR/PhoB-type" evidence="2">
    <location>
        <begin position="1"/>
        <end position="102"/>
    </location>
</feature>
<keyword evidence="3" id="KW-1133">Transmembrane helix</keyword>
<evidence type="ECO:0000256" key="2">
    <source>
        <dbReference type="PROSITE-ProRule" id="PRU01091"/>
    </source>
</evidence>
<dbReference type="SUPFAM" id="SSF46894">
    <property type="entry name" value="C-terminal effector domain of the bipartite response regulators"/>
    <property type="match status" value="1"/>
</dbReference>
<accession>A0A4R3PKA0</accession>
<evidence type="ECO:0000313" key="8">
    <source>
        <dbReference type="Proteomes" id="UP000049495"/>
    </source>
</evidence>
<dbReference type="InterPro" id="IPR001867">
    <property type="entry name" value="OmpR/PhoB-type_DNA-bd"/>
</dbReference>
<proteinExistence type="predicted"/>
<dbReference type="SMART" id="SM00862">
    <property type="entry name" value="Trans_reg_C"/>
    <property type="match status" value="1"/>
</dbReference>
<comment type="caution">
    <text evidence="5">The sequence shown here is derived from an EMBL/GenBank/DDBJ whole genome shotgun (WGS) entry which is preliminary data.</text>
</comment>
<dbReference type="GO" id="GO:0006355">
    <property type="term" value="P:regulation of DNA-templated transcription"/>
    <property type="evidence" value="ECO:0007669"/>
    <property type="project" value="InterPro"/>
</dbReference>
<dbReference type="EMBL" id="CCJX01000066">
    <property type="protein sequence ID" value="CDT17578.1"/>
    <property type="molecule type" value="Genomic_DNA"/>
</dbReference>
<organism evidence="5 8">
    <name type="scientific">Vibrio crassostreae</name>
    <dbReference type="NCBI Taxonomy" id="246167"/>
    <lineage>
        <taxon>Bacteria</taxon>
        <taxon>Pseudomonadati</taxon>
        <taxon>Pseudomonadota</taxon>
        <taxon>Gammaproteobacteria</taxon>
        <taxon>Vibrionales</taxon>
        <taxon>Vibrionaceae</taxon>
        <taxon>Vibrio</taxon>
    </lineage>
</organism>
<dbReference type="GO" id="GO:0003677">
    <property type="term" value="F:DNA binding"/>
    <property type="evidence" value="ECO:0007669"/>
    <property type="project" value="UniProtKB-UniRule"/>
</dbReference>
<dbReference type="CDD" id="cd00383">
    <property type="entry name" value="trans_reg_C"/>
    <property type="match status" value="1"/>
</dbReference>
<name>A0A4R3PKA0_9VIBR</name>
<dbReference type="EMBL" id="CCJV01000063">
    <property type="protein sequence ID" value="CDT16199.1"/>
    <property type="molecule type" value="Genomic_DNA"/>
</dbReference>
<reference evidence="8" key="1">
    <citation type="submission" date="2014-06" db="EMBL/GenBank/DDBJ databases">
        <authorList>
            <person name="Le Roux Frederique"/>
        </authorList>
    </citation>
    <scope>NUCLEOTIDE SEQUENCE [LARGE SCALE GENOMIC DNA]</scope>
    <source>
        <strain evidence="8">J5-5</strain>
    </source>
</reference>
<evidence type="ECO:0000256" key="3">
    <source>
        <dbReference type="SAM" id="Phobius"/>
    </source>
</evidence>
<dbReference type="Gene3D" id="1.10.10.10">
    <property type="entry name" value="Winged helix-like DNA-binding domain superfamily/Winged helix DNA-binding domain"/>
    <property type="match status" value="1"/>
</dbReference>
<keyword evidence="3" id="KW-0472">Membrane</keyword>
<protein>
    <recommendedName>
        <fullName evidence="4">OmpR/PhoB-type domain-containing protein</fullName>
    </recommendedName>
</protein>
<gene>
    <name evidence="6" type="ORF">VCR4J5_1580011</name>
    <name evidence="5" type="ORF">VCR5J5_1550011</name>
</gene>
<keyword evidence="3" id="KW-0812">Transmembrane</keyword>
<reference evidence="5 7" key="2">
    <citation type="submission" date="2014-06" db="EMBL/GenBank/DDBJ databases">
        <authorList>
            <person name="Le Roux F."/>
        </authorList>
    </citation>
    <scope>NUCLEOTIDE SEQUENCE</scope>
    <source>
        <strain evidence="6 7">J5-4</strain>
        <strain evidence="5">J5-5</strain>
    </source>
</reference>
<dbReference type="InterPro" id="IPR036388">
    <property type="entry name" value="WH-like_DNA-bd_sf"/>
</dbReference>